<dbReference type="InterPro" id="IPR016181">
    <property type="entry name" value="Acyl_CoA_acyltransferase"/>
</dbReference>
<dbReference type="GO" id="GO:0005840">
    <property type="term" value="C:ribosome"/>
    <property type="evidence" value="ECO:0007669"/>
    <property type="project" value="UniProtKB-KW"/>
</dbReference>
<evidence type="ECO:0000256" key="2">
    <source>
        <dbReference type="ARBA" id="ARBA00023315"/>
    </source>
</evidence>
<evidence type="ECO:0000256" key="1">
    <source>
        <dbReference type="ARBA" id="ARBA00022679"/>
    </source>
</evidence>
<accession>A0A543GFG9</accession>
<dbReference type="SUPFAM" id="SSF55729">
    <property type="entry name" value="Acyl-CoA N-acyltransferases (Nat)"/>
    <property type="match status" value="1"/>
</dbReference>
<dbReference type="CDD" id="cd04301">
    <property type="entry name" value="NAT_SF"/>
    <property type="match status" value="1"/>
</dbReference>
<keyword evidence="2" id="KW-0012">Acyltransferase</keyword>
<dbReference type="OrthoDB" id="4774939at2"/>
<dbReference type="EMBL" id="VFPH01000001">
    <property type="protein sequence ID" value="TQM44828.1"/>
    <property type="molecule type" value="Genomic_DNA"/>
</dbReference>
<dbReference type="PANTHER" id="PTHR43877">
    <property type="entry name" value="AMINOALKYLPHOSPHONATE N-ACETYLTRANSFERASE-RELATED-RELATED"/>
    <property type="match status" value="1"/>
</dbReference>
<dbReference type="Gene3D" id="3.40.630.30">
    <property type="match status" value="1"/>
</dbReference>
<dbReference type="RefSeq" id="WP_142099965.1">
    <property type="nucleotide sequence ID" value="NZ_VFPH01000001.1"/>
</dbReference>
<keyword evidence="1" id="KW-0808">Transferase</keyword>
<feature type="domain" description="N-acetyltransferase" evidence="3">
    <location>
        <begin position="3"/>
        <end position="155"/>
    </location>
</feature>
<dbReference type="Proteomes" id="UP000319818">
    <property type="component" value="Unassembled WGS sequence"/>
</dbReference>
<organism evidence="4 5">
    <name type="scientific">Pseudonocardia cypriaca</name>
    <dbReference type="NCBI Taxonomy" id="882449"/>
    <lineage>
        <taxon>Bacteria</taxon>
        <taxon>Bacillati</taxon>
        <taxon>Actinomycetota</taxon>
        <taxon>Actinomycetes</taxon>
        <taxon>Pseudonocardiales</taxon>
        <taxon>Pseudonocardiaceae</taxon>
        <taxon>Pseudonocardia</taxon>
    </lineage>
</organism>
<dbReference type="AlphaFoldDB" id="A0A543GFG9"/>
<dbReference type="PROSITE" id="PS51186">
    <property type="entry name" value="GNAT"/>
    <property type="match status" value="1"/>
</dbReference>
<name>A0A543GFG9_9PSEU</name>
<comment type="caution">
    <text evidence="4">The sequence shown here is derived from an EMBL/GenBank/DDBJ whole genome shotgun (WGS) entry which is preliminary data.</text>
</comment>
<evidence type="ECO:0000313" key="4">
    <source>
        <dbReference type="EMBL" id="TQM44828.1"/>
    </source>
</evidence>
<dbReference type="Pfam" id="PF00583">
    <property type="entry name" value="Acetyltransf_1"/>
    <property type="match status" value="1"/>
</dbReference>
<dbReference type="InterPro" id="IPR000182">
    <property type="entry name" value="GNAT_dom"/>
</dbReference>
<proteinExistence type="predicted"/>
<reference evidence="4 5" key="1">
    <citation type="submission" date="2019-06" db="EMBL/GenBank/DDBJ databases">
        <title>Sequencing the genomes of 1000 actinobacteria strains.</title>
        <authorList>
            <person name="Klenk H.-P."/>
        </authorList>
    </citation>
    <scope>NUCLEOTIDE SEQUENCE [LARGE SCALE GENOMIC DNA]</scope>
    <source>
        <strain evidence="4 5">DSM 45511</strain>
    </source>
</reference>
<evidence type="ECO:0000259" key="3">
    <source>
        <dbReference type="PROSITE" id="PS51186"/>
    </source>
</evidence>
<protein>
    <submittedName>
        <fullName evidence="4">Ribosomal protein S18 acetylase RimI-like enzyme</fullName>
    </submittedName>
</protein>
<dbReference type="GO" id="GO:0016747">
    <property type="term" value="F:acyltransferase activity, transferring groups other than amino-acyl groups"/>
    <property type="evidence" value="ECO:0007669"/>
    <property type="project" value="InterPro"/>
</dbReference>
<dbReference type="InterPro" id="IPR050832">
    <property type="entry name" value="Bact_Acetyltransf"/>
</dbReference>
<evidence type="ECO:0000313" key="5">
    <source>
        <dbReference type="Proteomes" id="UP000319818"/>
    </source>
</evidence>
<keyword evidence="4" id="KW-0687">Ribonucleoprotein</keyword>
<gene>
    <name evidence="4" type="ORF">FB388_2207</name>
</gene>
<keyword evidence="5" id="KW-1185">Reference proteome</keyword>
<keyword evidence="4" id="KW-0689">Ribosomal protein</keyword>
<sequence>MSLTIRGERPDDLAMLQEILSDAGFADQAWELQHPARYYDMFVAVTEDGEVVGVLDGKLSTDYDVRIAPHVTPPQAWISTIAVARSHRRTGVGRALVAAFARAAREAGSTHLVCKVDESNETSGRMSFFRSCGLHSVMPDQEDDVVAGPLDKIIDACERTEGFTSPAE</sequence>